<protein>
    <submittedName>
        <fullName evidence="1">Uncharacterized protein</fullName>
    </submittedName>
</protein>
<gene>
    <name evidence="1" type="ORF">SDC9_206528</name>
</gene>
<comment type="caution">
    <text evidence="1">The sequence shown here is derived from an EMBL/GenBank/DDBJ whole genome shotgun (WGS) entry which is preliminary data.</text>
</comment>
<accession>A0A645JGV3</accession>
<organism evidence="1">
    <name type="scientific">bioreactor metagenome</name>
    <dbReference type="NCBI Taxonomy" id="1076179"/>
    <lineage>
        <taxon>unclassified sequences</taxon>
        <taxon>metagenomes</taxon>
        <taxon>ecological metagenomes</taxon>
    </lineage>
</organism>
<dbReference type="EMBL" id="VSSQ01132031">
    <property type="protein sequence ID" value="MPN58813.1"/>
    <property type="molecule type" value="Genomic_DNA"/>
</dbReference>
<sequence>MSNTRNTPENKITDKLSEVKMKRDANFQFTNLNGKLEPDLNILSKQENTKVVEKKIVNNKPSQFRPVMGINFHMIKK</sequence>
<dbReference type="AlphaFoldDB" id="A0A645JGV3"/>
<proteinExistence type="predicted"/>
<reference evidence="1" key="1">
    <citation type="submission" date="2019-08" db="EMBL/GenBank/DDBJ databases">
        <authorList>
            <person name="Kucharzyk K."/>
            <person name="Murdoch R.W."/>
            <person name="Higgins S."/>
            <person name="Loffler F."/>
        </authorList>
    </citation>
    <scope>NUCLEOTIDE SEQUENCE</scope>
</reference>
<name>A0A645JGV3_9ZZZZ</name>
<evidence type="ECO:0000313" key="1">
    <source>
        <dbReference type="EMBL" id="MPN58813.1"/>
    </source>
</evidence>